<keyword evidence="2" id="KW-1185">Reference proteome</keyword>
<reference evidence="1 2" key="1">
    <citation type="submission" date="2018-01" db="EMBL/GenBank/DDBJ databases">
        <title>Genome characterization of the sugarcane-associated fungus Trichoderma ghanense CCMA-1212 and their application in lignocelulose bioconversion.</title>
        <authorList>
            <person name="Steindorff A.S."/>
            <person name="Mendes T.D."/>
            <person name="Vilela E.S.D."/>
            <person name="Rodrigues D.S."/>
            <person name="Formighieri E.F."/>
            <person name="Melo I.S."/>
            <person name="Favaro L.C.L."/>
        </authorList>
    </citation>
    <scope>NUCLEOTIDE SEQUENCE [LARGE SCALE GENOMIC DNA]</scope>
    <source>
        <strain evidence="1 2">CCMA-1212</strain>
    </source>
</reference>
<dbReference type="Proteomes" id="UP001642720">
    <property type="component" value="Unassembled WGS sequence"/>
</dbReference>
<protein>
    <submittedName>
        <fullName evidence="1">Uncharacterized protein</fullName>
    </submittedName>
</protein>
<gene>
    <name evidence="1" type="ORF">CCMA1212_001544</name>
</gene>
<dbReference type="EMBL" id="PPTA01000002">
    <property type="protein sequence ID" value="TFB05816.1"/>
    <property type="molecule type" value="Genomic_DNA"/>
</dbReference>
<sequence>MGINAAATSDTPRSVASRLNCAAAFLVSSISTLIPSRETCSLVRGLSGKFLGPEYETMNPHILLSKKARWKGKGKRILPWTHREGHTRSWPQHVKQPKRLLRQLKLPLVIHKPLPPARLPRPPRKCLPIDQQRPVPSYRDAAVQPETVVHTHVHRRRWHRHAAQHVQLAEARAVRVIGWHVVSAAFREAAGGRVEGFVEEIALQREGWC</sequence>
<proteinExistence type="predicted"/>
<dbReference type="GeneID" id="300573416"/>
<evidence type="ECO:0000313" key="1">
    <source>
        <dbReference type="EMBL" id="TFB05816.1"/>
    </source>
</evidence>
<evidence type="ECO:0000313" key="2">
    <source>
        <dbReference type="Proteomes" id="UP001642720"/>
    </source>
</evidence>
<accession>A0ABY2HDV4</accession>
<organism evidence="1 2">
    <name type="scientific">Trichoderma ghanense</name>
    <dbReference type="NCBI Taxonomy" id="65468"/>
    <lineage>
        <taxon>Eukaryota</taxon>
        <taxon>Fungi</taxon>
        <taxon>Dikarya</taxon>
        <taxon>Ascomycota</taxon>
        <taxon>Pezizomycotina</taxon>
        <taxon>Sordariomycetes</taxon>
        <taxon>Hypocreomycetidae</taxon>
        <taxon>Hypocreales</taxon>
        <taxon>Hypocreaceae</taxon>
        <taxon>Trichoderma</taxon>
    </lineage>
</organism>
<name>A0ABY2HDV4_9HYPO</name>
<comment type="caution">
    <text evidence="1">The sequence shown here is derived from an EMBL/GenBank/DDBJ whole genome shotgun (WGS) entry which is preliminary data.</text>
</comment>
<dbReference type="RefSeq" id="XP_073562017.1">
    <property type="nucleotide sequence ID" value="XM_073698966.1"/>
</dbReference>